<dbReference type="AlphaFoldDB" id="A0AAV2HJH2"/>
<evidence type="ECO:0000313" key="2">
    <source>
        <dbReference type="Proteomes" id="UP001497497"/>
    </source>
</evidence>
<dbReference type="Proteomes" id="UP001497497">
    <property type="component" value="Unassembled WGS sequence"/>
</dbReference>
<gene>
    <name evidence="1" type="ORF">GSLYS_00006709001</name>
</gene>
<comment type="caution">
    <text evidence="1">The sequence shown here is derived from an EMBL/GenBank/DDBJ whole genome shotgun (WGS) entry which is preliminary data.</text>
</comment>
<evidence type="ECO:0000313" key="1">
    <source>
        <dbReference type="EMBL" id="CAL1532691.1"/>
    </source>
</evidence>
<reference evidence="1 2" key="1">
    <citation type="submission" date="2024-04" db="EMBL/GenBank/DDBJ databases">
        <authorList>
            <consortium name="Genoscope - CEA"/>
            <person name="William W."/>
        </authorList>
    </citation>
    <scope>NUCLEOTIDE SEQUENCE [LARGE SCALE GENOMIC DNA]</scope>
</reference>
<organism evidence="1 2">
    <name type="scientific">Lymnaea stagnalis</name>
    <name type="common">Great pond snail</name>
    <name type="synonym">Helix stagnalis</name>
    <dbReference type="NCBI Taxonomy" id="6523"/>
    <lineage>
        <taxon>Eukaryota</taxon>
        <taxon>Metazoa</taxon>
        <taxon>Spiralia</taxon>
        <taxon>Lophotrochozoa</taxon>
        <taxon>Mollusca</taxon>
        <taxon>Gastropoda</taxon>
        <taxon>Heterobranchia</taxon>
        <taxon>Euthyneura</taxon>
        <taxon>Panpulmonata</taxon>
        <taxon>Hygrophila</taxon>
        <taxon>Lymnaeoidea</taxon>
        <taxon>Lymnaeidae</taxon>
        <taxon>Lymnaea</taxon>
    </lineage>
</organism>
<protein>
    <submittedName>
        <fullName evidence="1">Uncharacterized protein</fullName>
    </submittedName>
</protein>
<proteinExistence type="predicted"/>
<accession>A0AAV2HJH2</accession>
<sequence length="413" mass="46743">MSILLSKSNTIHTESSARETTSYCIVRRITDKLIKHDDQPNVNTLIKMSEITEEVGIWLSKARPPKSLQTRKCNNRGHTKPITKNLSSCKMRKNYFGGGTISALLTQNSPAPPQLMTARRQSALTDFFSRHEKRLHQDESNSSSDRIDKDVKNCRSPELDIAPEVSTDISFPNVECSVLNSPASPDKALPKQDRQSKTKVKLSFPTDALLNESVKLHNGICNNLFIQQTGLHDICCNATVERPASKSNENVYGCCEETNPVLEKRKILEDVNVDSSLMIFHRKKLKIFHDTELRSTRENVQPNCLVSKNSLHTSQVLDRSVTKLKMQENASAKLYEKDSFCFSDADEVTGKKHDKKYEMSALLFTESCSLDFSPGEVCVRTARLPSLTQDYQFKDRKEKHLLELGNLEFTNNE</sequence>
<keyword evidence="2" id="KW-1185">Reference proteome</keyword>
<name>A0AAV2HJH2_LYMST</name>
<dbReference type="EMBL" id="CAXITT010000123">
    <property type="protein sequence ID" value="CAL1532691.1"/>
    <property type="molecule type" value="Genomic_DNA"/>
</dbReference>